<dbReference type="OrthoDB" id="382559at2759"/>
<accession>A0A565A4M3</accession>
<gene>
    <name evidence="2" type="ORF">PVP01_0004820</name>
</gene>
<dbReference type="Proteomes" id="UP000220605">
    <property type="component" value="Unassembled WGS sequence"/>
</dbReference>
<feature type="transmembrane region" description="Helical" evidence="1">
    <location>
        <begin position="369"/>
        <end position="388"/>
    </location>
</feature>
<dbReference type="VEuPathDB" id="PlasmoDB:PVP01_0004820"/>
<dbReference type="AlphaFoldDB" id="A0A565A4M3"/>
<organism evidence="2">
    <name type="scientific">Plasmodium vivax</name>
    <name type="common">malaria parasite P. vivax</name>
    <dbReference type="NCBI Taxonomy" id="5855"/>
    <lineage>
        <taxon>Eukaryota</taxon>
        <taxon>Sar</taxon>
        <taxon>Alveolata</taxon>
        <taxon>Apicomplexa</taxon>
        <taxon>Aconoidasida</taxon>
        <taxon>Haemosporida</taxon>
        <taxon>Plasmodiidae</taxon>
        <taxon>Plasmodium</taxon>
        <taxon>Plasmodium (Plasmodium)</taxon>
    </lineage>
</organism>
<dbReference type="EMBL" id="FLZR02000013">
    <property type="protein sequence ID" value="VUZ99768.1"/>
    <property type="molecule type" value="Genomic_DNA"/>
</dbReference>
<dbReference type="VEuPathDB" id="PlasmoDB:PVW1_050044600"/>
<keyword evidence="1" id="KW-0812">Transmembrane</keyword>
<proteinExistence type="predicted"/>
<reference evidence="2" key="1">
    <citation type="submission" date="2016-07" db="EMBL/GenBank/DDBJ databases">
        <authorList>
            <consortium name="Pathogen Informatics"/>
        </authorList>
    </citation>
    <scope>NUCLEOTIDE SEQUENCE</scope>
</reference>
<keyword evidence="1" id="KW-0472">Membrane</keyword>
<keyword evidence="1" id="KW-1133">Transmembrane helix</keyword>
<evidence type="ECO:0000313" key="2">
    <source>
        <dbReference type="EMBL" id="VUZ99768.1"/>
    </source>
</evidence>
<protein>
    <submittedName>
        <fullName evidence="2">VIR protein</fullName>
    </submittedName>
</protein>
<name>A0A565A4M3_PLAVI</name>
<sequence>MSGQQINYGIFEDTDTLDRFEYIKTQIEGSYKKANNSDFCIYITSNSRYGDQLKDFCRMIVALFNASTRQKKDSFYSQVKREYSLFKADDKLKNRMYVINDKYLINLHILYKLYENYDKLNQEKETYYDKFLEEMISQYNYGLEKCFYDGDINFCNALKNFKDYYEKDKKSMSKFCKDDDNKCPKLPEITLTSKSNNKQLRIAIIGNELFRRSYNPTLNKYSLDKPEEYYNLKDLTFVHYNLRMEKDEENKKCAMMKILYQFIEYCSKNKDDLKLSLFMKEFIKEYYNEKQSEYQGIFEECSPNAKSEKHCQLYKKCNDEYKSEFTLMVKNSAEYIKQQEEYIENLSSLGLLILKAKDMFRDSEAMSRYSTTIISILISFILCLFFLYKLTPLSSIFRKEKKRKKIPLFFPERRVQDVKDDDNRHKNVKTKRGKIRFAYQQT</sequence>
<evidence type="ECO:0000256" key="1">
    <source>
        <dbReference type="SAM" id="Phobius"/>
    </source>
</evidence>
<dbReference type="VEuPathDB" id="PlasmoDB:PVPAM_140005900"/>